<keyword evidence="6" id="KW-1185">Reference proteome</keyword>
<reference evidence="5" key="1">
    <citation type="submission" date="2022-07" db="EMBL/GenBank/DDBJ databases">
        <title>FELIX.</title>
        <authorList>
            <person name="Wan K.H."/>
            <person name="Park S."/>
            <person name="Lawrence Q."/>
            <person name="Eichenberger J.P."/>
            <person name="Booth B.W."/>
            <person name="Piaggio A.J."/>
            <person name="Chandler J.C."/>
            <person name="Franklin A.B."/>
            <person name="Celniker S.E."/>
        </authorList>
    </citation>
    <scope>NUCLEOTIDE SEQUENCE</scope>
    <source>
        <strain evidence="5">QA-1986 374</strain>
    </source>
</reference>
<evidence type="ECO:0000256" key="2">
    <source>
        <dbReference type="ARBA" id="ARBA00023125"/>
    </source>
</evidence>
<organism evidence="5 6">
    <name type="scientific">Oceanobacillus jeddahense</name>
    <dbReference type="NCBI Taxonomy" id="1462527"/>
    <lineage>
        <taxon>Bacteria</taxon>
        <taxon>Bacillati</taxon>
        <taxon>Bacillota</taxon>
        <taxon>Bacilli</taxon>
        <taxon>Bacillales</taxon>
        <taxon>Bacillaceae</taxon>
        <taxon>Oceanobacillus</taxon>
    </lineage>
</organism>
<dbReference type="Pfam" id="PF00392">
    <property type="entry name" value="GntR"/>
    <property type="match status" value="1"/>
</dbReference>
<dbReference type="InterPro" id="IPR011663">
    <property type="entry name" value="UTRA"/>
</dbReference>
<dbReference type="PANTHER" id="PTHR44846:SF1">
    <property type="entry name" value="MANNOSYL-D-GLYCERATE TRANSPORT_METABOLISM SYSTEM REPRESSOR MNGR-RELATED"/>
    <property type="match status" value="1"/>
</dbReference>
<dbReference type="InterPro" id="IPR000524">
    <property type="entry name" value="Tscrpt_reg_HTH_GntR"/>
</dbReference>
<evidence type="ECO:0000256" key="1">
    <source>
        <dbReference type="ARBA" id="ARBA00023015"/>
    </source>
</evidence>
<name>A0ABY5K284_9BACI</name>
<dbReference type="PRINTS" id="PR00035">
    <property type="entry name" value="HTHGNTR"/>
</dbReference>
<dbReference type="InterPro" id="IPR050679">
    <property type="entry name" value="Bact_HTH_transcr_reg"/>
</dbReference>
<dbReference type="EMBL" id="CP101914">
    <property type="protein sequence ID" value="UUI05468.1"/>
    <property type="molecule type" value="Genomic_DNA"/>
</dbReference>
<dbReference type="Gene3D" id="1.10.10.10">
    <property type="entry name" value="Winged helix-like DNA-binding domain superfamily/Winged helix DNA-binding domain"/>
    <property type="match status" value="1"/>
</dbReference>
<gene>
    <name evidence="5" type="ORF">NP439_03390</name>
</gene>
<accession>A0ABY5K284</accession>
<evidence type="ECO:0000256" key="3">
    <source>
        <dbReference type="ARBA" id="ARBA00023163"/>
    </source>
</evidence>
<dbReference type="InterPro" id="IPR036388">
    <property type="entry name" value="WH-like_DNA-bd_sf"/>
</dbReference>
<protein>
    <submittedName>
        <fullName evidence="5">GntR family transcriptional regulator</fullName>
    </submittedName>
</protein>
<dbReference type="PROSITE" id="PS50949">
    <property type="entry name" value="HTH_GNTR"/>
    <property type="match status" value="1"/>
</dbReference>
<dbReference type="InterPro" id="IPR036390">
    <property type="entry name" value="WH_DNA-bd_sf"/>
</dbReference>
<dbReference type="InterPro" id="IPR028978">
    <property type="entry name" value="Chorismate_lyase_/UTRA_dom_sf"/>
</dbReference>
<proteinExistence type="predicted"/>
<dbReference type="Gene3D" id="3.40.1410.10">
    <property type="entry name" value="Chorismate lyase-like"/>
    <property type="match status" value="1"/>
</dbReference>
<evidence type="ECO:0000313" key="6">
    <source>
        <dbReference type="Proteomes" id="UP001059773"/>
    </source>
</evidence>
<dbReference type="SMART" id="SM00345">
    <property type="entry name" value="HTH_GNTR"/>
    <property type="match status" value="1"/>
</dbReference>
<evidence type="ECO:0000313" key="5">
    <source>
        <dbReference type="EMBL" id="UUI05468.1"/>
    </source>
</evidence>
<dbReference type="SUPFAM" id="SSF64288">
    <property type="entry name" value="Chorismate lyase-like"/>
    <property type="match status" value="1"/>
</dbReference>
<sequence>MQLEFKSSTPLHVQLKMLIEKKIAEGELTGQIPSERNFMDIYHVSRSTIREAINLLVREGVLEKRHGAGTFVSLKPIHQWLGNLTSTTEVIRQMGMRPGAKLITHYKLTPPSYIQEKTGFSEAYFVKRVRYADGVPIGVECHYYPIHIGKELSKYNLNDVTLYDIQQNELGILFAEADQTIGSGIIPNTDADLLEVPKQLHVLIAERLIKDYGGNTVEFEKAYYRSDMYNFHINLSRKFG</sequence>
<feature type="domain" description="HTH gntR-type" evidence="4">
    <location>
        <begin position="9"/>
        <end position="75"/>
    </location>
</feature>
<dbReference type="Pfam" id="PF07702">
    <property type="entry name" value="UTRA"/>
    <property type="match status" value="1"/>
</dbReference>
<keyword evidence="2" id="KW-0238">DNA-binding</keyword>
<dbReference type="CDD" id="cd07377">
    <property type="entry name" value="WHTH_GntR"/>
    <property type="match status" value="1"/>
</dbReference>
<keyword evidence="1" id="KW-0805">Transcription regulation</keyword>
<evidence type="ECO:0000259" key="4">
    <source>
        <dbReference type="PROSITE" id="PS50949"/>
    </source>
</evidence>
<keyword evidence="3" id="KW-0804">Transcription</keyword>
<dbReference type="SMART" id="SM00866">
    <property type="entry name" value="UTRA"/>
    <property type="match status" value="1"/>
</dbReference>
<dbReference type="PANTHER" id="PTHR44846">
    <property type="entry name" value="MANNOSYL-D-GLYCERATE TRANSPORT/METABOLISM SYSTEM REPRESSOR MNGR-RELATED"/>
    <property type="match status" value="1"/>
</dbReference>
<dbReference type="SUPFAM" id="SSF46785">
    <property type="entry name" value="Winged helix' DNA-binding domain"/>
    <property type="match status" value="1"/>
</dbReference>
<dbReference type="Proteomes" id="UP001059773">
    <property type="component" value="Chromosome"/>
</dbReference>